<proteinExistence type="predicted"/>
<dbReference type="Pfam" id="PF00535">
    <property type="entry name" value="Glycos_transf_2"/>
    <property type="match status" value="1"/>
</dbReference>
<protein>
    <recommendedName>
        <fullName evidence="1">Glycosyltransferase 2-like domain-containing protein</fullName>
    </recommendedName>
</protein>
<dbReference type="PANTHER" id="PTHR43685">
    <property type="entry name" value="GLYCOSYLTRANSFERASE"/>
    <property type="match status" value="1"/>
</dbReference>
<dbReference type="AlphaFoldDB" id="A0A330H113"/>
<dbReference type="InterPro" id="IPR029044">
    <property type="entry name" value="Nucleotide-diphossugar_trans"/>
</dbReference>
<dbReference type="InterPro" id="IPR050834">
    <property type="entry name" value="Glycosyltransf_2"/>
</dbReference>
<sequence>MRSPMAARQKPTVTVIVPTFNREKFLPEAIDSLLRQTVAPDQILIVDDGSTDGTGTVASSFPAPVEYYRKENGGKSTALNFALKHCKGDFVWIFDDDDVAHPTALERFLAAFEREPEADFAFGEYARFQRSAQIEEQNYEIVAFGHVSQDNFFPSHLEYCHVHQPGLLVRRECYEEVGGFNETLVRSQDYEMMLRLARRFKGVRVDGLMFFQRQHDMVRGSTKVVISYANRIKAWGSYDRAIMEEIYRSVDLHEYLDRSEQALPRTADLEMQALLQRSSIMARKGLWHHAAEDIRRYALLAERAGKTSLSDKERAIVRRTFEAYDTGLSSAPADEFVSAVKAWKSGPLKADIVREYMHSFPHYLARDLKAGKVIPASKLLREYSTLSFSALVSRLCQAMTSKLPSARSAS</sequence>
<dbReference type="OrthoDB" id="9794124at2"/>
<dbReference type="InterPro" id="IPR001173">
    <property type="entry name" value="Glyco_trans_2-like"/>
</dbReference>
<dbReference type="PANTHER" id="PTHR43685:SF2">
    <property type="entry name" value="GLYCOSYLTRANSFERASE 2-LIKE DOMAIN-CONTAINING PROTEIN"/>
    <property type="match status" value="1"/>
</dbReference>
<dbReference type="EMBL" id="QMBQ01000004">
    <property type="protein sequence ID" value="RAZ76205.1"/>
    <property type="molecule type" value="Genomic_DNA"/>
</dbReference>
<accession>A0A330H113</accession>
<dbReference type="Gene3D" id="3.90.550.10">
    <property type="entry name" value="Spore Coat Polysaccharide Biosynthesis Protein SpsA, Chain A"/>
    <property type="match status" value="1"/>
</dbReference>
<dbReference type="CDD" id="cd00761">
    <property type="entry name" value="Glyco_tranf_GTA_type"/>
    <property type="match status" value="1"/>
</dbReference>
<organism evidence="2 3">
    <name type="scientific">Mesorhizobium atlanticum</name>
    <dbReference type="NCBI Taxonomy" id="2233532"/>
    <lineage>
        <taxon>Bacteria</taxon>
        <taxon>Pseudomonadati</taxon>
        <taxon>Pseudomonadota</taxon>
        <taxon>Alphaproteobacteria</taxon>
        <taxon>Hyphomicrobiales</taxon>
        <taxon>Phyllobacteriaceae</taxon>
        <taxon>Mesorhizobium</taxon>
    </lineage>
</organism>
<gene>
    <name evidence="2" type="ORF">DPM35_15965</name>
</gene>
<evidence type="ECO:0000313" key="3">
    <source>
        <dbReference type="Proteomes" id="UP000251956"/>
    </source>
</evidence>
<dbReference type="SUPFAM" id="SSF53448">
    <property type="entry name" value="Nucleotide-diphospho-sugar transferases"/>
    <property type="match status" value="1"/>
</dbReference>
<keyword evidence="3" id="KW-1185">Reference proteome</keyword>
<name>A0A330H113_9HYPH</name>
<evidence type="ECO:0000313" key="2">
    <source>
        <dbReference type="EMBL" id="RAZ76205.1"/>
    </source>
</evidence>
<evidence type="ECO:0000259" key="1">
    <source>
        <dbReference type="Pfam" id="PF00535"/>
    </source>
</evidence>
<feature type="domain" description="Glycosyltransferase 2-like" evidence="1">
    <location>
        <begin position="14"/>
        <end position="137"/>
    </location>
</feature>
<reference evidence="2 3" key="1">
    <citation type="submission" date="2018-07" db="EMBL/GenBank/DDBJ databases">
        <title>Diversity of Mesorhizobium strains in Brazil.</title>
        <authorList>
            <person name="Helene L.C.F."/>
            <person name="Dall'Agnol R."/>
            <person name="Delamuta J.R.M."/>
            <person name="Hungria M."/>
        </authorList>
    </citation>
    <scope>NUCLEOTIDE SEQUENCE [LARGE SCALE GENOMIC DNA]</scope>
    <source>
        <strain evidence="2 3">CNPSo 3140</strain>
    </source>
</reference>
<dbReference type="Proteomes" id="UP000251956">
    <property type="component" value="Unassembled WGS sequence"/>
</dbReference>
<comment type="caution">
    <text evidence="2">The sequence shown here is derived from an EMBL/GenBank/DDBJ whole genome shotgun (WGS) entry which is preliminary data.</text>
</comment>